<evidence type="ECO:0000256" key="2">
    <source>
        <dbReference type="ARBA" id="ARBA00023002"/>
    </source>
</evidence>
<organism evidence="9 10">
    <name type="scientific">Paraburkholderia ferrariae</name>
    <dbReference type="NCBI Taxonomy" id="386056"/>
    <lineage>
        <taxon>Bacteria</taxon>
        <taxon>Pseudomonadati</taxon>
        <taxon>Pseudomonadota</taxon>
        <taxon>Betaproteobacteria</taxon>
        <taxon>Burkholderiales</taxon>
        <taxon>Burkholderiaceae</taxon>
        <taxon>Paraburkholderia</taxon>
    </lineage>
</organism>
<dbReference type="InterPro" id="IPR001670">
    <property type="entry name" value="ADH_Fe/GldA"/>
</dbReference>
<dbReference type="RefSeq" id="WP_342949716.1">
    <property type="nucleotide sequence ID" value="NZ_JAYMRV010000013.1"/>
</dbReference>
<proteinExistence type="predicted"/>
<dbReference type="GO" id="GO:0004022">
    <property type="term" value="F:alcohol dehydrogenase (NAD+) activity"/>
    <property type="evidence" value="ECO:0007669"/>
    <property type="project" value="UniProtKB-EC"/>
</dbReference>
<name>A0ABU9S0U3_9BURK</name>
<evidence type="ECO:0000313" key="9">
    <source>
        <dbReference type="EMBL" id="MEM5425900.1"/>
    </source>
</evidence>
<feature type="domain" description="Alcohol dehydrogenase iron-type/glycerol dehydrogenase GldA" evidence="8">
    <location>
        <begin position="8"/>
        <end position="136"/>
    </location>
</feature>
<evidence type="ECO:0000259" key="8">
    <source>
        <dbReference type="Pfam" id="PF00465"/>
    </source>
</evidence>
<dbReference type="EC" id="1.1.1.6" evidence="5"/>
<protein>
    <recommendedName>
        <fullName evidence="6">Glycerol dehydrogenase</fullName>
        <ecNumber evidence="5">1.1.1.6</ecNumber>
    </recommendedName>
</protein>
<dbReference type="Proteomes" id="UP001489897">
    <property type="component" value="Unassembled WGS sequence"/>
</dbReference>
<reference evidence="9 10" key="1">
    <citation type="submission" date="2024-01" db="EMBL/GenBank/DDBJ databases">
        <title>The diversity of rhizobia nodulating Mimosa spp. in eleven states of Brazil covering several biomes is determined by host plant, location, and edaphic factors.</title>
        <authorList>
            <person name="Rouws L."/>
            <person name="Barauna A."/>
            <person name="Beukes C."/>
            <person name="De Faria S.M."/>
            <person name="Gross E."/>
            <person name="Dos Reis Junior F.B."/>
            <person name="Simon M."/>
            <person name="Maluk M."/>
            <person name="Odee D.W."/>
            <person name="Kenicer G."/>
            <person name="Young J.P.W."/>
            <person name="Reis V.M."/>
            <person name="Zilli J."/>
            <person name="James E.K."/>
        </authorList>
    </citation>
    <scope>NUCLEOTIDE SEQUENCE [LARGE SCALE GENOMIC DNA]</scope>
    <source>
        <strain evidence="9 10">JPY167</strain>
    </source>
</reference>
<evidence type="ECO:0000256" key="4">
    <source>
        <dbReference type="ARBA" id="ARBA00037918"/>
    </source>
</evidence>
<keyword evidence="10" id="KW-1185">Reference proteome</keyword>
<evidence type="ECO:0000256" key="1">
    <source>
        <dbReference type="ARBA" id="ARBA00022723"/>
    </source>
</evidence>
<comment type="caution">
    <text evidence="9">The sequence shown here is derived from an EMBL/GenBank/DDBJ whole genome shotgun (WGS) entry which is preliminary data.</text>
</comment>
<dbReference type="Gene3D" id="3.40.50.1970">
    <property type="match status" value="1"/>
</dbReference>
<dbReference type="EMBL" id="JAYMRV010000013">
    <property type="protein sequence ID" value="MEM5425900.1"/>
    <property type="molecule type" value="Genomic_DNA"/>
</dbReference>
<dbReference type="Pfam" id="PF00465">
    <property type="entry name" value="Fe-ADH"/>
    <property type="match status" value="1"/>
</dbReference>
<evidence type="ECO:0000256" key="3">
    <source>
        <dbReference type="ARBA" id="ARBA00023027"/>
    </source>
</evidence>
<keyword evidence="2 9" id="KW-0560">Oxidoreductase</keyword>
<keyword evidence="3" id="KW-0520">NAD</keyword>
<evidence type="ECO:0000256" key="5">
    <source>
        <dbReference type="ARBA" id="ARBA00039147"/>
    </source>
</evidence>
<dbReference type="SUPFAM" id="SSF56796">
    <property type="entry name" value="Dehydroquinate synthase-like"/>
    <property type="match status" value="1"/>
</dbReference>
<accession>A0ABU9S0U3</accession>
<dbReference type="PANTHER" id="PTHR43616">
    <property type="entry name" value="GLYCEROL DEHYDROGENASE"/>
    <property type="match status" value="1"/>
</dbReference>
<comment type="catalytic activity">
    <reaction evidence="7">
        <text>glycerol + NAD(+) = dihydroxyacetone + NADH + H(+)</text>
        <dbReference type="Rhea" id="RHEA:13769"/>
        <dbReference type="ChEBI" id="CHEBI:15378"/>
        <dbReference type="ChEBI" id="CHEBI:16016"/>
        <dbReference type="ChEBI" id="CHEBI:17754"/>
        <dbReference type="ChEBI" id="CHEBI:57540"/>
        <dbReference type="ChEBI" id="CHEBI:57945"/>
        <dbReference type="EC" id="1.1.1.6"/>
    </reaction>
</comment>
<evidence type="ECO:0000313" key="10">
    <source>
        <dbReference type="Proteomes" id="UP001489897"/>
    </source>
</evidence>
<keyword evidence="1" id="KW-0479">Metal-binding</keyword>
<evidence type="ECO:0000256" key="7">
    <source>
        <dbReference type="ARBA" id="ARBA00049006"/>
    </source>
</evidence>
<evidence type="ECO:0000256" key="6">
    <source>
        <dbReference type="ARBA" id="ARBA00040132"/>
    </source>
</evidence>
<dbReference type="PANTHER" id="PTHR43616:SF5">
    <property type="entry name" value="GLYCEROL DEHYDROGENASE 1"/>
    <property type="match status" value="1"/>
</dbReference>
<comment type="pathway">
    <text evidence="4">Polyol metabolism; glycerol fermentation; glycerone phosphate from glycerol (oxidative route): step 1/2.</text>
</comment>
<sequence>MSSAYAGPGKYIQRAGEISRLSQHVAPLGRNVLVLIDPFLFERFSSSLQRDLEDAKLSVHLEKFGGECTLAEIAHVAAIARGKESQILVGGGGGKTADTVKIAAFEANARTVIVPTIASTDAPCSAVAVRYTSKGVYEGSARLPLIAIWS</sequence>
<gene>
    <name evidence="9" type="ORF">VSR73_33205</name>
</gene>
<dbReference type="InterPro" id="IPR016205">
    <property type="entry name" value="Glycerol_DH"/>
</dbReference>